<evidence type="ECO:0000256" key="5">
    <source>
        <dbReference type="SAM" id="SignalP"/>
    </source>
</evidence>
<dbReference type="SUPFAM" id="SSF57184">
    <property type="entry name" value="Growth factor receptor domain"/>
    <property type="match status" value="1"/>
</dbReference>
<dbReference type="GO" id="GO:0001558">
    <property type="term" value="P:regulation of cell growth"/>
    <property type="evidence" value="ECO:0007669"/>
    <property type="project" value="InterPro"/>
</dbReference>
<dbReference type="PANTHER" id="PTHR14186">
    <property type="entry name" value="INSULIN-LIKE GROWTH FACTOR BINDING PROTEIN-RELATED"/>
    <property type="match status" value="1"/>
</dbReference>
<dbReference type="GO" id="GO:0005576">
    <property type="term" value="C:extracellular region"/>
    <property type="evidence" value="ECO:0007669"/>
    <property type="project" value="UniProtKB-SubCell"/>
</dbReference>
<dbReference type="GO" id="GO:0005520">
    <property type="term" value="F:insulin-like growth factor binding"/>
    <property type="evidence" value="ECO:0007669"/>
    <property type="project" value="InterPro"/>
</dbReference>
<gene>
    <name evidence="7" type="ORF">RI129_011444</name>
</gene>
<keyword evidence="4" id="KW-1015">Disulfide bond</keyword>
<comment type="caution">
    <text evidence="7">The sequence shown here is derived from an EMBL/GenBank/DDBJ whole genome shotgun (WGS) entry which is preliminary data.</text>
</comment>
<sequence length="103" mass="10955">MMTGLVFVFLISIAFCGCFTVPTCVCDRRECEIIDELDCPGLGVVVWDPCKCCQECARTEGEPCGGDQGFSGTCEPGLSCQQPGPSPSEGVCKPIILDNPLET</sequence>
<evidence type="ECO:0000256" key="1">
    <source>
        <dbReference type="ARBA" id="ARBA00004613"/>
    </source>
</evidence>
<keyword evidence="8" id="KW-1185">Reference proteome</keyword>
<dbReference type="PANTHER" id="PTHR14186:SF20">
    <property type="entry name" value="CYSTEINE-RICH MOTOR NEURON 1 PROTEIN-LIKE"/>
    <property type="match status" value="1"/>
</dbReference>
<dbReference type="EMBL" id="JAVRBK010000008">
    <property type="protein sequence ID" value="KAK5640633.1"/>
    <property type="molecule type" value="Genomic_DNA"/>
</dbReference>
<keyword evidence="3 5" id="KW-0732">Signal</keyword>
<evidence type="ECO:0000256" key="2">
    <source>
        <dbReference type="ARBA" id="ARBA00022525"/>
    </source>
</evidence>
<keyword evidence="2" id="KW-0964">Secreted</keyword>
<evidence type="ECO:0000259" key="6">
    <source>
        <dbReference type="PROSITE" id="PS51323"/>
    </source>
</evidence>
<evidence type="ECO:0000256" key="4">
    <source>
        <dbReference type="ARBA" id="ARBA00023157"/>
    </source>
</evidence>
<evidence type="ECO:0000313" key="7">
    <source>
        <dbReference type="EMBL" id="KAK5640633.1"/>
    </source>
</evidence>
<feature type="signal peptide" evidence="5">
    <location>
        <begin position="1"/>
        <end position="18"/>
    </location>
</feature>
<comment type="subcellular location">
    <subcellularLocation>
        <location evidence="1">Secreted</location>
    </subcellularLocation>
</comment>
<dbReference type="InterPro" id="IPR011390">
    <property type="entry name" value="IGFBP_rP_mac25"/>
</dbReference>
<dbReference type="GO" id="GO:0009966">
    <property type="term" value="P:regulation of signal transduction"/>
    <property type="evidence" value="ECO:0007669"/>
    <property type="project" value="TreeGrafter"/>
</dbReference>
<proteinExistence type="predicted"/>
<reference evidence="7 8" key="1">
    <citation type="journal article" date="2024" name="Insects">
        <title>An Improved Chromosome-Level Genome Assembly of the Firefly Pyrocoelia pectoralis.</title>
        <authorList>
            <person name="Fu X."/>
            <person name="Meyer-Rochow V.B."/>
            <person name="Ballantyne L."/>
            <person name="Zhu X."/>
        </authorList>
    </citation>
    <scope>NUCLEOTIDE SEQUENCE [LARGE SCALE GENOMIC DNA]</scope>
    <source>
        <strain evidence="7">XCY_ONT2</strain>
    </source>
</reference>
<dbReference type="AlphaFoldDB" id="A0AAN7V5I9"/>
<dbReference type="InterPro" id="IPR000867">
    <property type="entry name" value="IGFBP-like"/>
</dbReference>
<protein>
    <recommendedName>
        <fullName evidence="6">IGFBP N-terminal domain-containing protein</fullName>
    </recommendedName>
</protein>
<feature type="domain" description="IGFBP N-terminal" evidence="6">
    <location>
        <begin position="12"/>
        <end position="95"/>
    </location>
</feature>
<evidence type="ECO:0000256" key="3">
    <source>
        <dbReference type="ARBA" id="ARBA00022729"/>
    </source>
</evidence>
<organism evidence="7 8">
    <name type="scientific">Pyrocoelia pectoralis</name>
    <dbReference type="NCBI Taxonomy" id="417401"/>
    <lineage>
        <taxon>Eukaryota</taxon>
        <taxon>Metazoa</taxon>
        <taxon>Ecdysozoa</taxon>
        <taxon>Arthropoda</taxon>
        <taxon>Hexapoda</taxon>
        <taxon>Insecta</taxon>
        <taxon>Pterygota</taxon>
        <taxon>Neoptera</taxon>
        <taxon>Endopterygota</taxon>
        <taxon>Coleoptera</taxon>
        <taxon>Polyphaga</taxon>
        <taxon>Elateriformia</taxon>
        <taxon>Elateroidea</taxon>
        <taxon>Lampyridae</taxon>
        <taxon>Lampyrinae</taxon>
        <taxon>Pyrocoelia</taxon>
    </lineage>
</organism>
<feature type="chain" id="PRO_5042822574" description="IGFBP N-terminal domain-containing protein" evidence="5">
    <location>
        <begin position="19"/>
        <end position="103"/>
    </location>
</feature>
<dbReference type="Gene3D" id="4.10.40.20">
    <property type="match status" value="1"/>
</dbReference>
<dbReference type="InterPro" id="IPR009030">
    <property type="entry name" value="Growth_fac_rcpt_cys_sf"/>
</dbReference>
<evidence type="ECO:0000313" key="8">
    <source>
        <dbReference type="Proteomes" id="UP001329430"/>
    </source>
</evidence>
<dbReference type="Proteomes" id="UP001329430">
    <property type="component" value="Chromosome 8"/>
</dbReference>
<name>A0AAN7V5I9_9COLE</name>
<dbReference type="Pfam" id="PF00219">
    <property type="entry name" value="IGFBP"/>
    <property type="match status" value="1"/>
</dbReference>
<dbReference type="PROSITE" id="PS51323">
    <property type="entry name" value="IGFBP_N_2"/>
    <property type="match status" value="1"/>
</dbReference>
<accession>A0AAN7V5I9</accession>